<evidence type="ECO:0000256" key="1">
    <source>
        <dbReference type="SAM" id="MobiDB-lite"/>
    </source>
</evidence>
<feature type="region of interest" description="Disordered" evidence="1">
    <location>
        <begin position="525"/>
        <end position="574"/>
    </location>
</feature>
<sequence>MVNIINFIGKKNTGKSTIINSIDPYIDVSQELNVFKFNSLLEKDLMIMESDKYSDEILISDCVCYILDSFKNLDRGLLSKILESIKFLKEKYLTFPSLVIIVNKCDLLDYSMNDEGNVVFSDEDEFDKLKSDIMEIYTEYFGSDNTYEPYFIKYMGELAFLTYSIFEDITLSQKNYDKIGLFEYGKHKWRTLSENNKKLCLKEIKKQYKTISKFKDQQILSGHYFLKQIISNLKETDIVPKIDILIDHYDNDYSKLKLIIELIKIFPNDENLTKLSSLVSNDPQFKNNVDGDNVKQFENLLEIMNLIYPLLKNSVAEKQYVQSRQELCNKINEYYLSVIDFNDINLVFENIKKLQSNGYDNLNLIISKLYDVDKSVLFHNPKNVLDIYENLHSNGIINTNNLIQTLFSVILDKFKYIASLNELKEHHIAYSYLLKLNIKKLNNQSYLNSYVQLKCALESLLNIITIKNPQLFILNNNWVFDENLLLIEKYLINLLNDECTEKKRESKKKDVIVEDDVLSDCEIKEEEEEYEPEYSDEEPEPPKKATVYKNITKPEKKQDVIDSKSKKNNKVSKK</sequence>
<evidence type="ECO:0000313" key="2">
    <source>
        <dbReference type="EMBL" id="ARF09116.1"/>
    </source>
</evidence>
<protein>
    <submittedName>
        <fullName evidence="2">Uncharacterized protein</fullName>
    </submittedName>
</protein>
<gene>
    <name evidence="2" type="ORF">Catovirus_2_65</name>
</gene>
<proteinExistence type="predicted"/>
<dbReference type="InterPro" id="IPR027417">
    <property type="entry name" value="P-loop_NTPase"/>
</dbReference>
<reference evidence="2" key="1">
    <citation type="journal article" date="2017" name="Science">
        <title>Giant viruses with an expanded complement of translation system components.</title>
        <authorList>
            <person name="Schulz F."/>
            <person name="Yutin N."/>
            <person name="Ivanova N.N."/>
            <person name="Ortega D.R."/>
            <person name="Lee T.K."/>
            <person name="Vierheilig J."/>
            <person name="Daims H."/>
            <person name="Horn M."/>
            <person name="Wagner M."/>
            <person name="Jensen G.J."/>
            <person name="Kyrpides N.C."/>
            <person name="Koonin E.V."/>
            <person name="Woyke T."/>
        </authorList>
    </citation>
    <scope>NUCLEOTIDE SEQUENCE</scope>
    <source>
        <strain evidence="2">CTV1</strain>
    </source>
</reference>
<accession>A0A1V0SBP2</accession>
<organism evidence="2">
    <name type="scientific">Catovirus CTV1</name>
    <dbReference type="NCBI Taxonomy" id="1977631"/>
    <lineage>
        <taxon>Viruses</taxon>
        <taxon>Varidnaviria</taxon>
        <taxon>Bamfordvirae</taxon>
        <taxon>Nucleocytoviricota</taxon>
        <taxon>Megaviricetes</taxon>
        <taxon>Imitervirales</taxon>
        <taxon>Mimiviridae</taxon>
        <taxon>Klosneuvirinae</taxon>
        <taxon>Catovirus</taxon>
    </lineage>
</organism>
<feature type="compositionally biased region" description="Acidic residues" evidence="1">
    <location>
        <begin position="525"/>
        <end position="539"/>
    </location>
</feature>
<dbReference type="SUPFAM" id="SSF52540">
    <property type="entry name" value="P-loop containing nucleoside triphosphate hydrolases"/>
    <property type="match status" value="1"/>
</dbReference>
<name>A0A1V0SBP2_9VIRU</name>
<dbReference type="EMBL" id="KY684084">
    <property type="protein sequence ID" value="ARF09116.1"/>
    <property type="molecule type" value="Genomic_DNA"/>
</dbReference>
<feature type="compositionally biased region" description="Basic and acidic residues" evidence="1">
    <location>
        <begin position="552"/>
        <end position="565"/>
    </location>
</feature>